<reference evidence="5 6" key="1">
    <citation type="submission" date="2018-12" db="EMBL/GenBank/DDBJ databases">
        <title>Bacillus ochoae sp. nov., Paenibacillus whitsoniae sp. nov., Paenibacillus spiritus sp. nov. Isolated from the Mars Exploration Rover during spacecraft assembly.</title>
        <authorList>
            <person name="Seuylemezian A."/>
            <person name="Vaishampayan P."/>
        </authorList>
    </citation>
    <scope>NUCLEOTIDE SEQUENCE [LARGE SCALE GENOMIC DNA]</scope>
    <source>
        <strain evidence="5 6">MER 54</strain>
    </source>
</reference>
<keyword evidence="6" id="KW-1185">Reference proteome</keyword>
<dbReference type="InterPro" id="IPR039422">
    <property type="entry name" value="MarR/SlyA-like"/>
</dbReference>
<keyword evidence="3" id="KW-0804">Transcription</keyword>
<dbReference type="InterPro" id="IPR000835">
    <property type="entry name" value="HTH_MarR-typ"/>
</dbReference>
<dbReference type="PANTHER" id="PTHR33164:SF64">
    <property type="entry name" value="TRANSCRIPTIONAL REGULATOR SLYA"/>
    <property type="match status" value="1"/>
</dbReference>
<dbReference type="PANTHER" id="PTHR33164">
    <property type="entry name" value="TRANSCRIPTIONAL REGULATOR, MARR FAMILY"/>
    <property type="match status" value="1"/>
</dbReference>
<accession>A0A3S0BMN2</accession>
<dbReference type="SUPFAM" id="SSF46785">
    <property type="entry name" value="Winged helix' DNA-binding domain"/>
    <property type="match status" value="1"/>
</dbReference>
<dbReference type="Pfam" id="PF01047">
    <property type="entry name" value="MarR"/>
    <property type="match status" value="1"/>
</dbReference>
<dbReference type="PRINTS" id="PR00598">
    <property type="entry name" value="HTHMARR"/>
</dbReference>
<dbReference type="GO" id="GO:0003677">
    <property type="term" value="F:DNA binding"/>
    <property type="evidence" value="ECO:0007669"/>
    <property type="project" value="UniProtKB-KW"/>
</dbReference>
<dbReference type="InterPro" id="IPR036388">
    <property type="entry name" value="WH-like_DNA-bd_sf"/>
</dbReference>
<dbReference type="InterPro" id="IPR036390">
    <property type="entry name" value="WH_DNA-bd_sf"/>
</dbReference>
<gene>
    <name evidence="5" type="ORF">EJQ19_09920</name>
</gene>
<evidence type="ECO:0000313" key="6">
    <source>
        <dbReference type="Proteomes" id="UP000276128"/>
    </source>
</evidence>
<protein>
    <submittedName>
        <fullName evidence="5">MarR family transcriptional regulator</fullName>
    </submittedName>
</protein>
<sequence length="153" mass="17652">MRRERHMSSEFNEAEESPGFMLWQVTNLWQKAIRNALEPFELTHPQFVLLFSCKWLNEHNDHTGITQVQLAQHAQMDVNVTSQVLRTLEKKGYIERRPHPTDSRANIISVTKAGDAAASQAVKAVETEDRAFFSGLGHEIKDMNRLLRQLARR</sequence>
<name>A0A3S0BMN2_9BACL</name>
<comment type="caution">
    <text evidence="5">The sequence shown here is derived from an EMBL/GenBank/DDBJ whole genome shotgun (WGS) entry which is preliminary data.</text>
</comment>
<dbReference type="Proteomes" id="UP000276128">
    <property type="component" value="Unassembled WGS sequence"/>
</dbReference>
<keyword evidence="2" id="KW-0238">DNA-binding</keyword>
<organism evidence="5 6">
    <name type="scientific">Paenibacillus whitsoniae</name>
    <dbReference type="NCBI Taxonomy" id="2496558"/>
    <lineage>
        <taxon>Bacteria</taxon>
        <taxon>Bacillati</taxon>
        <taxon>Bacillota</taxon>
        <taxon>Bacilli</taxon>
        <taxon>Bacillales</taxon>
        <taxon>Paenibacillaceae</taxon>
        <taxon>Paenibacillus</taxon>
    </lineage>
</organism>
<dbReference type="GO" id="GO:0003700">
    <property type="term" value="F:DNA-binding transcription factor activity"/>
    <property type="evidence" value="ECO:0007669"/>
    <property type="project" value="InterPro"/>
</dbReference>
<dbReference type="GO" id="GO:0006950">
    <property type="term" value="P:response to stress"/>
    <property type="evidence" value="ECO:0007669"/>
    <property type="project" value="TreeGrafter"/>
</dbReference>
<feature type="domain" description="HTH marR-type" evidence="4">
    <location>
        <begin position="1"/>
        <end position="153"/>
    </location>
</feature>
<evidence type="ECO:0000259" key="4">
    <source>
        <dbReference type="PROSITE" id="PS50995"/>
    </source>
</evidence>
<dbReference type="EMBL" id="RXHU01000024">
    <property type="protein sequence ID" value="RTE10003.1"/>
    <property type="molecule type" value="Genomic_DNA"/>
</dbReference>
<dbReference type="SMART" id="SM00347">
    <property type="entry name" value="HTH_MARR"/>
    <property type="match status" value="1"/>
</dbReference>
<dbReference type="Gene3D" id="1.10.10.10">
    <property type="entry name" value="Winged helix-like DNA-binding domain superfamily/Winged helix DNA-binding domain"/>
    <property type="match status" value="1"/>
</dbReference>
<evidence type="ECO:0000256" key="1">
    <source>
        <dbReference type="ARBA" id="ARBA00023015"/>
    </source>
</evidence>
<evidence type="ECO:0000313" key="5">
    <source>
        <dbReference type="EMBL" id="RTE10003.1"/>
    </source>
</evidence>
<dbReference type="OrthoDB" id="9806864at2"/>
<dbReference type="PROSITE" id="PS50995">
    <property type="entry name" value="HTH_MARR_2"/>
    <property type="match status" value="1"/>
</dbReference>
<keyword evidence="1" id="KW-0805">Transcription regulation</keyword>
<evidence type="ECO:0000256" key="2">
    <source>
        <dbReference type="ARBA" id="ARBA00023125"/>
    </source>
</evidence>
<evidence type="ECO:0000256" key="3">
    <source>
        <dbReference type="ARBA" id="ARBA00023163"/>
    </source>
</evidence>
<dbReference type="AlphaFoldDB" id="A0A3S0BMN2"/>
<proteinExistence type="predicted"/>